<feature type="domain" description="AAA+ ATPase" evidence="7">
    <location>
        <begin position="62"/>
        <end position="178"/>
    </location>
</feature>
<proteinExistence type="inferred from homology"/>
<dbReference type="Pfam" id="PF16193">
    <property type="entry name" value="AAA_assoc_2"/>
    <property type="match status" value="1"/>
</dbReference>
<dbReference type="CDD" id="cd18139">
    <property type="entry name" value="HLD_clamp_RarA"/>
    <property type="match status" value="1"/>
</dbReference>
<evidence type="ECO:0000259" key="7">
    <source>
        <dbReference type="SMART" id="SM00382"/>
    </source>
</evidence>
<evidence type="ECO:0000256" key="3">
    <source>
        <dbReference type="ARBA" id="ARBA00020776"/>
    </source>
</evidence>
<gene>
    <name evidence="8" type="ordered locus">BMS_0689</name>
</gene>
<dbReference type="RefSeq" id="WP_014243380.1">
    <property type="nucleotide sequence ID" value="NC_016620.1"/>
</dbReference>
<dbReference type="SUPFAM" id="SSF52540">
    <property type="entry name" value="P-loop containing nucleoside triphosphate hydrolases"/>
    <property type="match status" value="1"/>
</dbReference>
<dbReference type="CDD" id="cd00009">
    <property type="entry name" value="AAA"/>
    <property type="match status" value="1"/>
</dbReference>
<evidence type="ECO:0000313" key="8">
    <source>
        <dbReference type="EMBL" id="CBW25594.1"/>
    </source>
</evidence>
<dbReference type="AlphaFoldDB" id="E1X5M7"/>
<dbReference type="Proteomes" id="UP000008963">
    <property type="component" value="Chromosome"/>
</dbReference>
<comment type="function">
    <text evidence="1">DNA-dependent ATPase that plays important roles in cellular responses to stalled DNA replication processes.</text>
</comment>
<dbReference type="PANTHER" id="PTHR13779">
    <property type="entry name" value="WERNER HELICASE-INTERACTING PROTEIN 1 FAMILY MEMBER"/>
    <property type="match status" value="1"/>
</dbReference>
<dbReference type="GO" id="GO:0017116">
    <property type="term" value="F:single-stranded DNA helicase activity"/>
    <property type="evidence" value="ECO:0007669"/>
    <property type="project" value="TreeGrafter"/>
</dbReference>
<dbReference type="GO" id="GO:0016887">
    <property type="term" value="F:ATP hydrolysis activity"/>
    <property type="evidence" value="ECO:0007669"/>
    <property type="project" value="InterPro"/>
</dbReference>
<comment type="similarity">
    <text evidence="2">Belongs to the AAA ATPase family. RarA/MGS1/WRNIP1 subfamily.</text>
</comment>
<evidence type="ECO:0000256" key="1">
    <source>
        <dbReference type="ARBA" id="ARBA00002393"/>
    </source>
</evidence>
<keyword evidence="4" id="KW-0547">Nucleotide-binding</keyword>
<dbReference type="InterPro" id="IPR008921">
    <property type="entry name" value="DNA_pol3_clamp-load_cplx_C"/>
</dbReference>
<dbReference type="STRING" id="862908.BMS_0689"/>
<name>E1X5M7_HALMS</name>
<feature type="region of interest" description="Disordered" evidence="6">
    <location>
        <begin position="1"/>
        <end position="36"/>
    </location>
</feature>
<protein>
    <recommendedName>
        <fullName evidence="3">Replication-associated recombination protein A</fullName>
    </recommendedName>
</protein>
<dbReference type="InterPro" id="IPR051314">
    <property type="entry name" value="AAA_ATPase_RarA/MGS1/WRNIP1"/>
</dbReference>
<reference evidence="9" key="1">
    <citation type="journal article" date="2013" name="ISME J.">
        <title>A small predatory core genome in the divergent marine Bacteriovorax marinus SJ and the terrestrial Bdellovibrio bacteriovorus.</title>
        <authorList>
            <person name="Crossman L.C."/>
            <person name="Chen H."/>
            <person name="Cerdeno-Tarraga A.M."/>
            <person name="Brooks K."/>
            <person name="Quail M.A."/>
            <person name="Pineiro S.A."/>
            <person name="Hobley L."/>
            <person name="Sockett R.E."/>
            <person name="Bentley S.D."/>
            <person name="Parkhill J."/>
            <person name="Williams H.N."/>
            <person name="Stine O.C."/>
        </authorList>
    </citation>
    <scope>NUCLEOTIDE SEQUENCE [LARGE SCALE GENOMIC DNA]</scope>
    <source>
        <strain evidence="9">ATCC BAA-682 / DSM 15412 / SJ</strain>
    </source>
</reference>
<dbReference type="GO" id="GO:0003677">
    <property type="term" value="F:DNA binding"/>
    <property type="evidence" value="ECO:0007669"/>
    <property type="project" value="InterPro"/>
</dbReference>
<sequence length="432" mass="48496">MNENNKQNSQSDLFSTTSSATNDAHRDTTHGPLPFRARPESFENYFGQEHIFTRYKFLKEKNFPSLILWGPPGTGKTTLAHILAANSECELYNFNAVLGGVNELKKLITTALQTKADFGREAIIFVDEIHRFNKAQQDALLPYVEQGSFKFIGATTENPRSSVNKALLSRVQIIELKKLSEENLVHIIENVSKKFDIKITTEAIQFIGDYSNGDARNALNILEVIEKSLASKGEELGLETIRPLVLENAREYDRNKDRHYDVISAFIKSMRGSDPNSAILWLAVMLDGGEDPVFIARRLVIFASEDIGNADPTALSVATACLHAVAQIGMPEARINLAQATTYLASTVKSNAAYNAINAALAYVESNQTIQVPDHLKNFPPKDTPKYKYPHSYPHHFVKQDYSPEQTPEFYFPTEIGVEKNIKERLKKLWQS</sequence>
<dbReference type="GO" id="GO:0005524">
    <property type="term" value="F:ATP binding"/>
    <property type="evidence" value="ECO:0007669"/>
    <property type="project" value="UniProtKB-KW"/>
</dbReference>
<dbReference type="GO" id="GO:0006261">
    <property type="term" value="P:DNA-templated DNA replication"/>
    <property type="evidence" value="ECO:0007669"/>
    <property type="project" value="TreeGrafter"/>
</dbReference>
<keyword evidence="9" id="KW-1185">Reference proteome</keyword>
<dbReference type="eggNOG" id="COG2256">
    <property type="taxonomic scope" value="Bacteria"/>
</dbReference>
<dbReference type="Pfam" id="PF00004">
    <property type="entry name" value="AAA"/>
    <property type="match status" value="1"/>
</dbReference>
<dbReference type="Gene3D" id="1.10.8.60">
    <property type="match status" value="1"/>
</dbReference>
<keyword evidence="5" id="KW-0067">ATP-binding</keyword>
<dbReference type="FunFam" id="1.20.272.10:FF:000001">
    <property type="entry name" value="Putative AAA family ATPase"/>
    <property type="match status" value="1"/>
</dbReference>
<organism evidence="8 9">
    <name type="scientific">Halobacteriovorax marinus (strain ATCC BAA-682 / DSM 15412 / SJ)</name>
    <name type="common">Bacteriovorax marinus</name>
    <dbReference type="NCBI Taxonomy" id="862908"/>
    <lineage>
        <taxon>Bacteria</taxon>
        <taxon>Pseudomonadati</taxon>
        <taxon>Bdellovibrionota</taxon>
        <taxon>Bacteriovoracia</taxon>
        <taxon>Bacteriovoracales</taxon>
        <taxon>Halobacteriovoraceae</taxon>
        <taxon>Halobacteriovorax</taxon>
    </lineage>
</organism>
<dbReference type="Pfam" id="PF12002">
    <property type="entry name" value="MgsA_C"/>
    <property type="match status" value="1"/>
</dbReference>
<dbReference type="GO" id="GO:0000731">
    <property type="term" value="P:DNA synthesis involved in DNA repair"/>
    <property type="evidence" value="ECO:0007669"/>
    <property type="project" value="TreeGrafter"/>
</dbReference>
<dbReference type="InterPro" id="IPR027417">
    <property type="entry name" value="P-loop_NTPase"/>
</dbReference>
<dbReference type="SUPFAM" id="SSF48019">
    <property type="entry name" value="post-AAA+ oligomerization domain-like"/>
    <property type="match status" value="1"/>
</dbReference>
<dbReference type="EMBL" id="FQ312005">
    <property type="protein sequence ID" value="CBW25594.1"/>
    <property type="molecule type" value="Genomic_DNA"/>
</dbReference>
<accession>E1X5M7</accession>
<dbReference type="InterPro" id="IPR021886">
    <property type="entry name" value="MgsA_C"/>
</dbReference>
<feature type="compositionally biased region" description="Polar residues" evidence="6">
    <location>
        <begin position="1"/>
        <end position="22"/>
    </location>
</feature>
<dbReference type="InterPro" id="IPR032423">
    <property type="entry name" value="AAA_assoc_2"/>
</dbReference>
<evidence type="ECO:0000256" key="4">
    <source>
        <dbReference type="ARBA" id="ARBA00022741"/>
    </source>
</evidence>
<evidence type="ECO:0000256" key="2">
    <source>
        <dbReference type="ARBA" id="ARBA00008959"/>
    </source>
</evidence>
<dbReference type="PATRIC" id="fig|862908.3.peg.662"/>
<dbReference type="InterPro" id="IPR003959">
    <property type="entry name" value="ATPase_AAA_core"/>
</dbReference>
<evidence type="ECO:0000313" key="9">
    <source>
        <dbReference type="Proteomes" id="UP000008963"/>
    </source>
</evidence>
<evidence type="ECO:0000256" key="6">
    <source>
        <dbReference type="SAM" id="MobiDB-lite"/>
    </source>
</evidence>
<dbReference type="Gene3D" id="3.40.50.300">
    <property type="entry name" value="P-loop containing nucleotide triphosphate hydrolases"/>
    <property type="match status" value="1"/>
</dbReference>
<dbReference type="Gene3D" id="1.20.272.10">
    <property type="match status" value="1"/>
</dbReference>
<dbReference type="GO" id="GO:0008047">
    <property type="term" value="F:enzyme activator activity"/>
    <property type="evidence" value="ECO:0007669"/>
    <property type="project" value="TreeGrafter"/>
</dbReference>
<dbReference type="PANTHER" id="PTHR13779:SF7">
    <property type="entry name" value="ATPASE WRNIP1"/>
    <property type="match status" value="1"/>
</dbReference>
<dbReference type="HOGENOM" id="CLU_017985_0_3_7"/>
<dbReference type="KEGG" id="bmx:BMS_0689"/>
<dbReference type="Gene3D" id="1.10.3710.10">
    <property type="entry name" value="DNA polymerase III clamp loader subunits, C-terminal domain"/>
    <property type="match status" value="1"/>
</dbReference>
<dbReference type="InterPro" id="IPR003593">
    <property type="entry name" value="AAA+_ATPase"/>
</dbReference>
<dbReference type="SMART" id="SM00382">
    <property type="entry name" value="AAA"/>
    <property type="match status" value="1"/>
</dbReference>
<dbReference type="OrthoDB" id="5288243at2"/>
<evidence type="ECO:0000256" key="5">
    <source>
        <dbReference type="ARBA" id="ARBA00022840"/>
    </source>
</evidence>